<feature type="region of interest" description="Disordered" evidence="3">
    <location>
        <begin position="527"/>
        <end position="556"/>
    </location>
</feature>
<dbReference type="PANTHER" id="PTHR33101">
    <property type="entry name" value="ROP GUANINE NUCLEOTIDE EXCHANGE FACTOR 1"/>
    <property type="match status" value="1"/>
</dbReference>
<evidence type="ECO:0000256" key="2">
    <source>
        <dbReference type="PROSITE-ProRule" id="PRU00663"/>
    </source>
</evidence>
<sequence>MESEVEKSKREDGSDSVFDESVSESRESSRWSWHSRSSSDLSSPAQLSWLIGKPSNLSENDFSDVKYKSLLSSKSVVDKVDGGESKLDKQASKASELEMMMERFSKLLLGEDMSGSGKGVCTALALSNAITNLYATVFSQLWRLEPLPSEKKSMWQREMDWLLCVSDYIVEMIPSWQTLPDGNRVEVMSSRPRLDLVINLPALRKLDHMLLEILDGFTESEFWYVDQGIGAPGAAHSVSFRKAMQRQEEKWWLPVPRVPPNGLSDSTRKRLSHNLECTSQILKAASAINSSVLAEMDVPKSYLETLPKSAKACLGDIMYRCITSENFSPDYLIDCLDLASEHAAVEMANRVESAIYVWIRRLRPKHPNLSSAKSSWEIVRNHMVHGDKQELFIVRAENLLISLKQRFPGLAQTTLDASKIHCNKDVGKSILESYSRVLEGLASSILSRIEDLIYVDDLNKQTDKLSSVKLMSTQNAPIPFSVPVSAPPHGNSDKPARRGLGPKTVVVNYIGGDEEVKDSGFILKGQGPASAFHGTNEGTPSRPNLESSSVSDEARPQAVERYYMYSAIP</sequence>
<protein>
    <submittedName>
        <fullName evidence="5">Rop guanine nucleotide exchange factor 7</fullName>
    </submittedName>
</protein>
<evidence type="ECO:0000256" key="1">
    <source>
        <dbReference type="ARBA" id="ARBA00022658"/>
    </source>
</evidence>
<dbReference type="Pfam" id="PF03759">
    <property type="entry name" value="PRONE"/>
    <property type="match status" value="1"/>
</dbReference>
<dbReference type="FunFam" id="1.20.58.2010:FF:000001">
    <property type="entry name" value="Rop guanine nucleotide exchange factor 14"/>
    <property type="match status" value="1"/>
</dbReference>
<dbReference type="InterPro" id="IPR038937">
    <property type="entry name" value="RopGEF"/>
</dbReference>
<dbReference type="Gene3D" id="1.20.58.2010">
    <property type="entry name" value="PRONE domain, subdomain 1"/>
    <property type="match status" value="2"/>
</dbReference>
<dbReference type="GO" id="GO:0005886">
    <property type="term" value="C:plasma membrane"/>
    <property type="evidence" value="ECO:0007669"/>
    <property type="project" value="UniProtKB-ARBA"/>
</dbReference>
<dbReference type="Proteomes" id="UP001632038">
    <property type="component" value="Unassembled WGS sequence"/>
</dbReference>
<dbReference type="PANTHER" id="PTHR33101:SF1">
    <property type="entry name" value="ROP GUANINE NUCLEOTIDE EXCHANGE FACTOR 5"/>
    <property type="match status" value="1"/>
</dbReference>
<reference evidence="6" key="1">
    <citation type="journal article" date="2024" name="IScience">
        <title>Strigolactones Initiate the Formation of Haustorium-like Structures in Castilleja.</title>
        <authorList>
            <person name="Buerger M."/>
            <person name="Peterson D."/>
            <person name="Chory J."/>
        </authorList>
    </citation>
    <scope>NUCLEOTIDE SEQUENCE [LARGE SCALE GENOMIC DNA]</scope>
</reference>
<feature type="compositionally biased region" description="Low complexity" evidence="3">
    <location>
        <begin position="30"/>
        <end position="43"/>
    </location>
</feature>
<dbReference type="EMBL" id="JAVIJP010000007">
    <property type="protein sequence ID" value="KAL3650202.1"/>
    <property type="molecule type" value="Genomic_DNA"/>
</dbReference>
<dbReference type="PROSITE" id="PS51334">
    <property type="entry name" value="PRONE"/>
    <property type="match status" value="1"/>
</dbReference>
<feature type="compositionally biased region" description="Polar residues" evidence="3">
    <location>
        <begin position="536"/>
        <end position="551"/>
    </location>
</feature>
<feature type="region of interest" description="Disordered" evidence="3">
    <location>
        <begin position="1"/>
        <end position="44"/>
    </location>
</feature>
<feature type="domain" description="PRONE" evidence="4">
    <location>
        <begin position="87"/>
        <end position="466"/>
    </location>
</feature>
<feature type="compositionally biased region" description="Basic and acidic residues" evidence="3">
    <location>
        <begin position="1"/>
        <end position="13"/>
    </location>
</feature>
<gene>
    <name evidence="5" type="primary">ROPGEF7_1</name>
    <name evidence="5" type="ORF">CASFOL_006605</name>
</gene>
<keyword evidence="6" id="KW-1185">Reference proteome</keyword>
<dbReference type="AlphaFoldDB" id="A0ABD3E7F5"/>
<dbReference type="InterPro" id="IPR005512">
    <property type="entry name" value="PRONE_dom"/>
</dbReference>
<evidence type="ECO:0000256" key="3">
    <source>
        <dbReference type="SAM" id="MobiDB-lite"/>
    </source>
</evidence>
<evidence type="ECO:0000313" key="5">
    <source>
        <dbReference type="EMBL" id="KAL3650202.1"/>
    </source>
</evidence>
<comment type="caution">
    <text evidence="5">The sequence shown here is derived from an EMBL/GenBank/DDBJ whole genome shotgun (WGS) entry which is preliminary data.</text>
</comment>
<dbReference type="FunFam" id="1.20.58.2010:FF:000004">
    <property type="entry name" value="Rop guanine nucleotide exchange factor 1"/>
    <property type="match status" value="1"/>
</dbReference>
<organism evidence="5 6">
    <name type="scientific">Castilleja foliolosa</name>
    <dbReference type="NCBI Taxonomy" id="1961234"/>
    <lineage>
        <taxon>Eukaryota</taxon>
        <taxon>Viridiplantae</taxon>
        <taxon>Streptophyta</taxon>
        <taxon>Embryophyta</taxon>
        <taxon>Tracheophyta</taxon>
        <taxon>Spermatophyta</taxon>
        <taxon>Magnoliopsida</taxon>
        <taxon>eudicotyledons</taxon>
        <taxon>Gunneridae</taxon>
        <taxon>Pentapetalae</taxon>
        <taxon>asterids</taxon>
        <taxon>lamiids</taxon>
        <taxon>Lamiales</taxon>
        <taxon>Orobanchaceae</taxon>
        <taxon>Pedicularideae</taxon>
        <taxon>Castillejinae</taxon>
        <taxon>Castilleja</taxon>
    </lineage>
</organism>
<dbReference type="GO" id="GO:0005085">
    <property type="term" value="F:guanyl-nucleotide exchange factor activity"/>
    <property type="evidence" value="ECO:0007669"/>
    <property type="project" value="UniProtKB-UniRule"/>
</dbReference>
<proteinExistence type="predicted"/>
<name>A0ABD3E7F5_9LAMI</name>
<accession>A0ABD3E7F5</accession>
<keyword evidence="1 2" id="KW-0344">Guanine-nucleotide releasing factor</keyword>
<evidence type="ECO:0000259" key="4">
    <source>
        <dbReference type="PROSITE" id="PS51334"/>
    </source>
</evidence>
<evidence type="ECO:0000313" key="6">
    <source>
        <dbReference type="Proteomes" id="UP001632038"/>
    </source>
</evidence>